<evidence type="ECO:0000313" key="1">
    <source>
        <dbReference type="EMBL" id="OCT87452.1"/>
    </source>
</evidence>
<gene>
    <name evidence="1" type="ORF">XELAEV_18021148mg</name>
</gene>
<accession>A0A974HR39</accession>
<evidence type="ECO:0000313" key="2">
    <source>
        <dbReference type="Proteomes" id="UP000694892"/>
    </source>
</evidence>
<dbReference type="AlphaFoldDB" id="A0A974HR39"/>
<name>A0A974HR39_XENLA</name>
<dbReference type="Proteomes" id="UP000694892">
    <property type="component" value="Chromosome 3S"/>
</dbReference>
<proteinExistence type="predicted"/>
<reference evidence="2" key="1">
    <citation type="journal article" date="2016" name="Nature">
        <title>Genome evolution in the allotetraploid frog Xenopus laevis.</title>
        <authorList>
            <person name="Session A.M."/>
            <person name="Uno Y."/>
            <person name="Kwon T."/>
            <person name="Chapman J.A."/>
            <person name="Toyoda A."/>
            <person name="Takahashi S."/>
            <person name="Fukui A."/>
            <person name="Hikosaka A."/>
            <person name="Suzuki A."/>
            <person name="Kondo M."/>
            <person name="van Heeringen S.J."/>
            <person name="Quigley I."/>
            <person name="Heinz S."/>
            <person name="Ogino H."/>
            <person name="Ochi H."/>
            <person name="Hellsten U."/>
            <person name="Lyons J.B."/>
            <person name="Simakov O."/>
            <person name="Putnam N."/>
            <person name="Stites J."/>
            <person name="Kuroki Y."/>
            <person name="Tanaka T."/>
            <person name="Michiue T."/>
            <person name="Watanabe M."/>
            <person name="Bogdanovic O."/>
            <person name="Lister R."/>
            <person name="Georgiou G."/>
            <person name="Paranjpe S.S."/>
            <person name="van Kruijsbergen I."/>
            <person name="Shu S."/>
            <person name="Carlson J."/>
            <person name="Kinoshita T."/>
            <person name="Ohta Y."/>
            <person name="Mawaribuchi S."/>
            <person name="Jenkins J."/>
            <person name="Grimwood J."/>
            <person name="Schmutz J."/>
            <person name="Mitros T."/>
            <person name="Mozaffari S.V."/>
            <person name="Suzuki Y."/>
            <person name="Haramoto Y."/>
            <person name="Yamamoto T.S."/>
            <person name="Takagi C."/>
            <person name="Heald R."/>
            <person name="Miller K."/>
            <person name="Haudenschild C."/>
            <person name="Kitzman J."/>
            <person name="Nakayama T."/>
            <person name="Izutsu Y."/>
            <person name="Robert J."/>
            <person name="Fortriede J."/>
            <person name="Burns K."/>
            <person name="Lotay V."/>
            <person name="Karimi K."/>
            <person name="Yasuoka Y."/>
            <person name="Dichmann D.S."/>
            <person name="Flajnik M.F."/>
            <person name="Houston D.W."/>
            <person name="Shendure J."/>
            <person name="DuPasquier L."/>
            <person name="Vize P.D."/>
            <person name="Zorn A.M."/>
            <person name="Ito M."/>
            <person name="Marcotte E.M."/>
            <person name="Wallingford J.B."/>
            <person name="Ito Y."/>
            <person name="Asashima M."/>
            <person name="Ueno N."/>
            <person name="Matsuda Y."/>
            <person name="Veenstra G.J."/>
            <person name="Fujiyama A."/>
            <person name="Harland R.M."/>
            <person name="Taira M."/>
            <person name="Rokhsar D.S."/>
        </authorList>
    </citation>
    <scope>NUCLEOTIDE SEQUENCE [LARGE SCALE GENOMIC DNA]</scope>
    <source>
        <strain evidence="2">J</strain>
    </source>
</reference>
<protein>
    <submittedName>
        <fullName evidence="1">Uncharacterized protein</fullName>
    </submittedName>
</protein>
<sequence length="93" mass="10615">MLLCCIGNEVIMAFLPAVAFNFKPTQQNNTVTCKKGMLQFYKSIFISDLVLHMSYPCTFLMKLRSFLSCHFSEHCNRAFLMEASEEFVGGFVP</sequence>
<dbReference type="EMBL" id="CM004471">
    <property type="protein sequence ID" value="OCT87452.1"/>
    <property type="molecule type" value="Genomic_DNA"/>
</dbReference>
<organism evidence="1 2">
    <name type="scientific">Xenopus laevis</name>
    <name type="common">African clawed frog</name>
    <dbReference type="NCBI Taxonomy" id="8355"/>
    <lineage>
        <taxon>Eukaryota</taxon>
        <taxon>Metazoa</taxon>
        <taxon>Chordata</taxon>
        <taxon>Craniata</taxon>
        <taxon>Vertebrata</taxon>
        <taxon>Euteleostomi</taxon>
        <taxon>Amphibia</taxon>
        <taxon>Batrachia</taxon>
        <taxon>Anura</taxon>
        <taxon>Pipoidea</taxon>
        <taxon>Pipidae</taxon>
        <taxon>Xenopodinae</taxon>
        <taxon>Xenopus</taxon>
        <taxon>Xenopus</taxon>
    </lineage>
</organism>